<evidence type="ECO:0000313" key="4">
    <source>
        <dbReference type="EMBL" id="KAK4045692.1"/>
    </source>
</evidence>
<evidence type="ECO:0000256" key="1">
    <source>
        <dbReference type="SAM" id="Coils"/>
    </source>
</evidence>
<dbReference type="Pfam" id="PF03372">
    <property type="entry name" value="Exo_endo_phos"/>
    <property type="match status" value="1"/>
</dbReference>
<organism evidence="4 5">
    <name type="scientific">Daphnia magna</name>
    <dbReference type="NCBI Taxonomy" id="35525"/>
    <lineage>
        <taxon>Eukaryota</taxon>
        <taxon>Metazoa</taxon>
        <taxon>Ecdysozoa</taxon>
        <taxon>Arthropoda</taxon>
        <taxon>Crustacea</taxon>
        <taxon>Branchiopoda</taxon>
        <taxon>Diplostraca</taxon>
        <taxon>Cladocera</taxon>
        <taxon>Anomopoda</taxon>
        <taxon>Daphniidae</taxon>
        <taxon>Daphnia</taxon>
    </lineage>
</organism>
<dbReference type="InterPro" id="IPR036691">
    <property type="entry name" value="Endo/exonu/phosph_ase_sf"/>
</dbReference>
<feature type="domain" description="Endonuclease/exonuclease/phosphatase" evidence="3">
    <location>
        <begin position="133"/>
        <end position="288"/>
    </location>
</feature>
<reference evidence="4 5" key="1">
    <citation type="journal article" date="2023" name="Nucleic Acids Res.">
        <title>The hologenome of Daphnia magna reveals possible DNA methylation and microbiome-mediated evolution of the host genome.</title>
        <authorList>
            <person name="Chaturvedi A."/>
            <person name="Li X."/>
            <person name="Dhandapani V."/>
            <person name="Marshall H."/>
            <person name="Kissane S."/>
            <person name="Cuenca-Cambronero M."/>
            <person name="Asole G."/>
            <person name="Calvet F."/>
            <person name="Ruiz-Romero M."/>
            <person name="Marangio P."/>
            <person name="Guigo R."/>
            <person name="Rago D."/>
            <person name="Mirbahai L."/>
            <person name="Eastwood N."/>
            <person name="Colbourne J.K."/>
            <person name="Zhou J."/>
            <person name="Mallon E."/>
            <person name="Orsini L."/>
        </authorList>
    </citation>
    <scope>NUCLEOTIDE SEQUENCE [LARGE SCALE GENOMIC DNA]</scope>
    <source>
        <strain evidence="4">LRV0_1</strain>
    </source>
</reference>
<proteinExistence type="predicted"/>
<comment type="caution">
    <text evidence="4">The sequence shown here is derived from an EMBL/GenBank/DDBJ whole genome shotgun (WGS) entry which is preliminary data.</text>
</comment>
<feature type="region of interest" description="Disordered" evidence="2">
    <location>
        <begin position="255"/>
        <end position="322"/>
    </location>
</feature>
<evidence type="ECO:0000256" key="2">
    <source>
        <dbReference type="SAM" id="MobiDB-lite"/>
    </source>
</evidence>
<dbReference type="PANTHER" id="PTHR33273:SF4">
    <property type="entry name" value="ENDONUCLEASE_EXONUCLEASE_PHOSPHATASE DOMAIN-CONTAINING PROTEIN"/>
    <property type="match status" value="1"/>
</dbReference>
<keyword evidence="1" id="KW-0175">Coiled coil</keyword>
<dbReference type="SUPFAM" id="SSF56219">
    <property type="entry name" value="DNase I-like"/>
    <property type="match status" value="1"/>
</dbReference>
<protein>
    <recommendedName>
        <fullName evidence="3">Endonuclease/exonuclease/phosphatase domain-containing protein</fullName>
    </recommendedName>
</protein>
<evidence type="ECO:0000259" key="3">
    <source>
        <dbReference type="Pfam" id="PF03372"/>
    </source>
</evidence>
<feature type="compositionally biased region" description="Polar residues" evidence="2">
    <location>
        <begin position="300"/>
        <end position="309"/>
    </location>
</feature>
<dbReference type="Proteomes" id="UP001234178">
    <property type="component" value="Unassembled WGS sequence"/>
</dbReference>
<name>A0ABR0BAT6_9CRUS</name>
<feature type="coiled-coil region" evidence="1">
    <location>
        <begin position="62"/>
        <end position="89"/>
    </location>
</feature>
<keyword evidence="5" id="KW-1185">Reference proteome</keyword>
<gene>
    <name evidence="4" type="ORF">OUZ56_033554</name>
</gene>
<dbReference type="Gene3D" id="3.60.10.10">
    <property type="entry name" value="Endonuclease/exonuclease/phosphatase"/>
    <property type="match status" value="1"/>
</dbReference>
<sequence length="322" mass="36366">MTVIFVLKGQHKYKPTKLASTSAYRTGPASHEEISCVPDIGLLKDPLETVQEEMRQLRETTIPQMSKEIESLDEDLLETKEKIANFNQRFNILEKSQSVNANNQSLRFDKLELMIANMTVHPQPMPPTHPTTLVHPVNPEVALLSETHWNSGFAPKFKHHHILKKDRLNRLEGGVAILIHKTLYFTPIHLPTRDTVKAIGASIICTNKKKIDFISTYVPKGDCETEDIAVLLDRANDFVVGGDFNGHHFLWETDANENQAGRTTKRNSSEHRQCLPDNPDEPQHPHRPGHWKSDNDRPDASTTASTTSGPYIGSDHIQIHHP</sequence>
<dbReference type="EMBL" id="JAOYFB010000054">
    <property type="protein sequence ID" value="KAK4045692.1"/>
    <property type="molecule type" value="Genomic_DNA"/>
</dbReference>
<evidence type="ECO:0000313" key="5">
    <source>
        <dbReference type="Proteomes" id="UP001234178"/>
    </source>
</evidence>
<dbReference type="PANTHER" id="PTHR33273">
    <property type="entry name" value="DOMAIN-CONTAINING PROTEIN, PUTATIVE-RELATED"/>
    <property type="match status" value="1"/>
</dbReference>
<dbReference type="InterPro" id="IPR005135">
    <property type="entry name" value="Endo/exonuclease/phosphatase"/>
</dbReference>
<accession>A0ABR0BAT6</accession>